<dbReference type="SUPFAM" id="SSF53448">
    <property type="entry name" value="Nucleotide-diphospho-sugar transferases"/>
    <property type="match status" value="1"/>
</dbReference>
<evidence type="ECO:0000313" key="2">
    <source>
        <dbReference type="EMBL" id="MBB5745312.1"/>
    </source>
</evidence>
<dbReference type="PANTHER" id="PTHR43179:SF7">
    <property type="entry name" value="RHAMNOSYLTRANSFERASE WBBL"/>
    <property type="match status" value="1"/>
</dbReference>
<dbReference type="Proteomes" id="UP000545037">
    <property type="component" value="Unassembled WGS sequence"/>
</dbReference>
<keyword evidence="3" id="KW-1185">Reference proteome</keyword>
<feature type="domain" description="Glycosyltransferase 2-like" evidence="1">
    <location>
        <begin position="484"/>
        <end position="659"/>
    </location>
</feature>
<comment type="caution">
    <text evidence="2">The sequence shown here is derived from an EMBL/GenBank/DDBJ whole genome shotgun (WGS) entry which is preliminary data.</text>
</comment>
<dbReference type="Gene3D" id="3.40.50.2000">
    <property type="entry name" value="Glycogen Phosphorylase B"/>
    <property type="match status" value="1"/>
</dbReference>
<sequence>MSDERRAGTPASGDHGVDLSDLAAVFVVFLGRAPDDPVTQIAYWETRPFAEFCAVIGASAEFGNIQNVLVDEGTLKGGTTLSRSDLRDADLWLARHLPHHQPSPKVGWAELLLAAVTSPDLQGLGTPSFAPEALVALKRIVDTRRDAQATGLDLVSFDTDAFVHEPSNRRFCGPEGVDFEALIGRNTPVPVMLPLFSEGLAAVRRAGPFTLGEWLEDTQDAALAGLLTHWLWNEPTYCQNRSVEDRGLDGTAPDGLAYLDFLRLGDAAGASPHPLFCHHAYRTLNSGDWSGNPPAFRHFVEAGQVAGWRTSVLFDPDYYLSQNPRAALEIASGQFASPLEHCVRIGLAAGNAFCPDFDRHYYLNTHPDVGQAIAEGRVPSAEWHYVFEGAREGRPPNPFFNPWYYLQRYPFVAQEMARLGIASSLEHFLLVGQARGWSVNPPLAERTVAPDDGRALFEKRGRRAYGEIIDGEITIPPAVAPRLSVIVPVFNQADLTAGFLKSAAFAIEILRSRRGIETEIIVIDNGSRDHTVTLLAALPSVRVEQLSAPFSFPAAVNSGAALARGDVFLVVNNDIEVQPDAFDRVFGVLDGDASVGVLGAKIILPNDTLQEVGASIDRLGNTEGFGRGMDVFRLRSNRRIEVDYASGCFIAFRRSDFEALSGFEGSFAPGYYEDVDFALRMKRDLGKVTVVDAGLAVMHYENASFAKGRPASANMTGALRNRRHLKSAHAARFRAMQPPSPPERAARSRDALFGPFRVLMITDSIPAARLGSGPGRQEAILDRLAEMDIAFDILALKPDVGIDHYKDPRAEVFRAWMPGQSFDETLHRHAAGYSHLWICGASTLSAHAVTVAWARISFGLKVICDVGALSSLEAIERLRLDKGVEPGHRLLSTLDDELTHATDVDHWVAVDHQDRALIEQIGLGPVVEIGHSPRVLGTAIPDRSFTDRNRILFVGGVHDFSSPSHDALEWVLRDIWPRLGDLDGVRLTLAGQWNDGLSDDFRQRFGDRIEMLGALDDVQLVEVLGQTRVVLAPDRFSRHYPAGVVEAVRAGVPTVMTDHVAVRLGLATNPAIAVGQRDDGGQSFAEWVARLYSDKKAWRAQLKEQQSSLELSPDEGGLIDQVKAALGIET</sequence>
<dbReference type="PANTHER" id="PTHR43179">
    <property type="entry name" value="RHAMNOSYLTRANSFERASE WBBL"/>
    <property type="match status" value="1"/>
</dbReference>
<evidence type="ECO:0000259" key="1">
    <source>
        <dbReference type="Pfam" id="PF00535"/>
    </source>
</evidence>
<protein>
    <submittedName>
        <fullName evidence="2">GT2 family glycosyltransferase</fullName>
    </submittedName>
</protein>
<dbReference type="AlphaFoldDB" id="A0A7W9CGM5"/>
<evidence type="ECO:0000313" key="3">
    <source>
        <dbReference type="Proteomes" id="UP000545037"/>
    </source>
</evidence>
<accession>A0A7W9CGM5</accession>
<gene>
    <name evidence="2" type="ORF">GGR13_000884</name>
</gene>
<organism evidence="2 3">
    <name type="scientific">Brevundimonas variabilis</name>
    <dbReference type="NCBI Taxonomy" id="74312"/>
    <lineage>
        <taxon>Bacteria</taxon>
        <taxon>Pseudomonadati</taxon>
        <taxon>Pseudomonadota</taxon>
        <taxon>Alphaproteobacteria</taxon>
        <taxon>Caulobacterales</taxon>
        <taxon>Caulobacteraceae</taxon>
        <taxon>Brevundimonas</taxon>
    </lineage>
</organism>
<dbReference type="InterPro" id="IPR001173">
    <property type="entry name" value="Glyco_trans_2-like"/>
</dbReference>
<dbReference type="Pfam" id="PF00535">
    <property type="entry name" value="Glycos_transf_2"/>
    <property type="match status" value="1"/>
</dbReference>
<keyword evidence="2" id="KW-0808">Transferase</keyword>
<dbReference type="Pfam" id="PF13692">
    <property type="entry name" value="Glyco_trans_1_4"/>
    <property type="match status" value="1"/>
</dbReference>
<dbReference type="EMBL" id="JACHOR010000001">
    <property type="protein sequence ID" value="MBB5745312.1"/>
    <property type="molecule type" value="Genomic_DNA"/>
</dbReference>
<dbReference type="InterPro" id="IPR029044">
    <property type="entry name" value="Nucleotide-diphossugar_trans"/>
</dbReference>
<name>A0A7W9CGM5_9CAUL</name>
<dbReference type="RefSeq" id="WP_183212206.1">
    <property type="nucleotide sequence ID" value="NZ_JACHOR010000001.1"/>
</dbReference>
<dbReference type="Gene3D" id="3.90.550.10">
    <property type="entry name" value="Spore Coat Polysaccharide Biosynthesis Protein SpsA, Chain A"/>
    <property type="match status" value="1"/>
</dbReference>
<proteinExistence type="predicted"/>
<dbReference type="GO" id="GO:0016740">
    <property type="term" value="F:transferase activity"/>
    <property type="evidence" value="ECO:0007669"/>
    <property type="project" value="UniProtKB-KW"/>
</dbReference>
<dbReference type="SUPFAM" id="SSF53756">
    <property type="entry name" value="UDP-Glycosyltransferase/glycogen phosphorylase"/>
    <property type="match status" value="1"/>
</dbReference>
<reference evidence="2 3" key="1">
    <citation type="submission" date="2020-08" db="EMBL/GenBank/DDBJ databases">
        <title>Genomic Encyclopedia of Type Strains, Phase IV (KMG-IV): sequencing the most valuable type-strain genomes for metagenomic binning, comparative biology and taxonomic classification.</title>
        <authorList>
            <person name="Goeker M."/>
        </authorList>
    </citation>
    <scope>NUCLEOTIDE SEQUENCE [LARGE SCALE GENOMIC DNA]</scope>
    <source>
        <strain evidence="2 3">DSM 4737</strain>
    </source>
</reference>